<proteinExistence type="predicted"/>
<protein>
    <submittedName>
        <fullName evidence="1">Uncharacterized protein</fullName>
    </submittedName>
</protein>
<reference evidence="1 2" key="1">
    <citation type="submission" date="2017-04" db="EMBL/GenBank/DDBJ databases">
        <title>Comparative genome analysis of Subtercola boreus.</title>
        <authorList>
            <person name="Cho Y.-J."/>
            <person name="Cho A."/>
            <person name="Kim O.-S."/>
            <person name="Lee J.-I."/>
        </authorList>
    </citation>
    <scope>NUCLEOTIDE SEQUENCE [LARGE SCALE GENOMIC DNA]</scope>
    <source>
        <strain evidence="1 2">K300</strain>
    </source>
</reference>
<sequence length="70" mass="7882">MFDGTEKNAITFKVTNIEVNPDCTGDGSFKVPSKNGEFVAMTVEITTDPEYLKIMSAGEPLRFFWQDWEG</sequence>
<gene>
    <name evidence="1" type="ORF">B7R54_00960</name>
</gene>
<dbReference type="EMBL" id="NBWZ01000001">
    <property type="protein sequence ID" value="RFA07939.1"/>
    <property type="molecule type" value="Genomic_DNA"/>
</dbReference>
<evidence type="ECO:0000313" key="2">
    <source>
        <dbReference type="Proteomes" id="UP000256486"/>
    </source>
</evidence>
<accession>A0A3E0VE54</accession>
<keyword evidence="2" id="KW-1185">Reference proteome</keyword>
<dbReference type="Proteomes" id="UP000256486">
    <property type="component" value="Unassembled WGS sequence"/>
</dbReference>
<evidence type="ECO:0000313" key="1">
    <source>
        <dbReference type="EMBL" id="RFA07939.1"/>
    </source>
</evidence>
<dbReference type="AlphaFoldDB" id="A0A3E0VE54"/>
<comment type="caution">
    <text evidence="1">The sequence shown here is derived from an EMBL/GenBank/DDBJ whole genome shotgun (WGS) entry which is preliminary data.</text>
</comment>
<organism evidence="1 2">
    <name type="scientific">Subtercola boreus</name>
    <dbReference type="NCBI Taxonomy" id="120213"/>
    <lineage>
        <taxon>Bacteria</taxon>
        <taxon>Bacillati</taxon>
        <taxon>Actinomycetota</taxon>
        <taxon>Actinomycetes</taxon>
        <taxon>Micrococcales</taxon>
        <taxon>Microbacteriaceae</taxon>
        <taxon>Subtercola</taxon>
    </lineage>
</organism>
<name>A0A3E0VE54_9MICO</name>